<dbReference type="SUPFAM" id="SSF52374">
    <property type="entry name" value="Nucleotidylyl transferase"/>
    <property type="match status" value="1"/>
</dbReference>
<dbReference type="FunFam" id="1.10.240.10:FF:000002">
    <property type="entry name" value="Tryptophan--tRNA ligase"/>
    <property type="match status" value="1"/>
</dbReference>
<comment type="subcellular location">
    <subcellularLocation>
        <location evidence="1">Mitochondrion</location>
    </subcellularLocation>
</comment>
<dbReference type="EC" id="6.1.1.2" evidence="3"/>
<dbReference type="FunCoup" id="C4JPK0">
    <property type="interactions" value="360"/>
</dbReference>
<dbReference type="PROSITE" id="PS00178">
    <property type="entry name" value="AA_TRNA_LIGASE_I"/>
    <property type="match status" value="1"/>
</dbReference>
<keyword evidence="5 10" id="KW-0547">Nucleotide-binding</keyword>
<sequence>MSTTARCLRTRAGLSGCSSVRATQNPPPRRQWLQRYPITTSAASTSPTSPSSPRTIFSGIQPTGIPHLGNYLGALRQWVKLQDEAGPGDQLIYSIVDLHALTLPQEAEVLREWRRQSFAILLAVGLRAERATVFFQSSGACGVDVDIEYGFLDGVFVEDDAVEAPAKRIMSLKSPDQKMSKSHTDPNSRILLTDDPETIHKKIKVALTDSEPGISYDPDNRPGVSNLLDILSNFDDTSRLSPAELAQEHKDLSLKSLKEHVAQKVAGHLAPVRERYAELMADERGREYLDCVAREGADKAGRNAEKTMKQVKAAIGL</sequence>
<dbReference type="GO" id="GO:0070183">
    <property type="term" value="P:mitochondrial tryptophanyl-tRNA aminoacylation"/>
    <property type="evidence" value="ECO:0007669"/>
    <property type="project" value="EnsemblFungi"/>
</dbReference>
<dbReference type="Proteomes" id="UP000002058">
    <property type="component" value="Unassembled WGS sequence"/>
</dbReference>
<dbReference type="PRINTS" id="PR01039">
    <property type="entry name" value="TRNASYNTHTRP"/>
</dbReference>
<keyword evidence="13" id="KW-1185">Reference proteome</keyword>
<evidence type="ECO:0000256" key="1">
    <source>
        <dbReference type="ARBA" id="ARBA00004173"/>
    </source>
</evidence>
<dbReference type="InterPro" id="IPR002306">
    <property type="entry name" value="Trp-tRNA-ligase"/>
</dbReference>
<dbReference type="InterPro" id="IPR002305">
    <property type="entry name" value="aa-tRNA-synth_Ic"/>
</dbReference>
<evidence type="ECO:0000256" key="2">
    <source>
        <dbReference type="ARBA" id="ARBA00005594"/>
    </source>
</evidence>
<keyword evidence="7 10" id="KW-0648">Protein biosynthesis</keyword>
<evidence type="ECO:0000313" key="13">
    <source>
        <dbReference type="Proteomes" id="UP000002058"/>
    </source>
</evidence>
<dbReference type="HOGENOM" id="CLU_029244_1_3_1"/>
<keyword evidence="8 10" id="KW-0030">Aminoacyl-tRNA synthetase</keyword>
<dbReference type="AlphaFoldDB" id="C4JPK0"/>
<evidence type="ECO:0000256" key="7">
    <source>
        <dbReference type="ARBA" id="ARBA00022917"/>
    </source>
</evidence>
<dbReference type="STRING" id="336963.C4JPK0"/>
<evidence type="ECO:0000256" key="10">
    <source>
        <dbReference type="RuleBase" id="RU363036"/>
    </source>
</evidence>
<keyword evidence="4 10" id="KW-0436">Ligase</keyword>
<evidence type="ECO:0000256" key="5">
    <source>
        <dbReference type="ARBA" id="ARBA00022741"/>
    </source>
</evidence>
<dbReference type="Gene3D" id="3.40.50.620">
    <property type="entry name" value="HUPs"/>
    <property type="match status" value="1"/>
</dbReference>
<dbReference type="EMBL" id="CH476616">
    <property type="protein sequence ID" value="EEP78326.1"/>
    <property type="molecule type" value="Genomic_DNA"/>
</dbReference>
<dbReference type="GO" id="GO:0005759">
    <property type="term" value="C:mitochondrial matrix"/>
    <property type="evidence" value="ECO:0007669"/>
    <property type="project" value="TreeGrafter"/>
</dbReference>
<evidence type="ECO:0000256" key="4">
    <source>
        <dbReference type="ARBA" id="ARBA00022598"/>
    </source>
</evidence>
<dbReference type="KEGG" id="ure:UREG_03172"/>
<dbReference type="Pfam" id="PF00579">
    <property type="entry name" value="tRNA-synt_1b"/>
    <property type="match status" value="2"/>
</dbReference>
<dbReference type="OrthoDB" id="15808at2759"/>
<dbReference type="GO" id="GO:0005524">
    <property type="term" value="F:ATP binding"/>
    <property type="evidence" value="ECO:0007669"/>
    <property type="project" value="UniProtKB-KW"/>
</dbReference>
<reference evidence="13" key="1">
    <citation type="journal article" date="2009" name="Genome Res.">
        <title>Comparative genomic analyses of the human fungal pathogens Coccidioides and their relatives.</title>
        <authorList>
            <person name="Sharpton T.J."/>
            <person name="Stajich J.E."/>
            <person name="Rounsley S.D."/>
            <person name="Gardner M.J."/>
            <person name="Wortman J.R."/>
            <person name="Jordar V.S."/>
            <person name="Maiti R."/>
            <person name="Kodira C.D."/>
            <person name="Neafsey D.E."/>
            <person name="Zeng Q."/>
            <person name="Hung C.-Y."/>
            <person name="McMahan C."/>
            <person name="Muszewska A."/>
            <person name="Grynberg M."/>
            <person name="Mandel M.A."/>
            <person name="Kellner E.M."/>
            <person name="Barker B.M."/>
            <person name="Galgiani J.N."/>
            <person name="Orbach M.J."/>
            <person name="Kirkland T.N."/>
            <person name="Cole G.T."/>
            <person name="Henn M.R."/>
            <person name="Birren B.W."/>
            <person name="Taylor J.W."/>
        </authorList>
    </citation>
    <scope>NUCLEOTIDE SEQUENCE [LARGE SCALE GENOMIC DNA]</scope>
    <source>
        <strain evidence="13">UAMH 1704</strain>
    </source>
</reference>
<evidence type="ECO:0000256" key="9">
    <source>
        <dbReference type="ARBA" id="ARBA00030268"/>
    </source>
</evidence>
<feature type="region of interest" description="Disordered" evidence="11">
    <location>
        <begin position="18"/>
        <end position="54"/>
    </location>
</feature>
<dbReference type="RefSeq" id="XP_002543655.1">
    <property type="nucleotide sequence ID" value="XM_002543609.1"/>
</dbReference>
<evidence type="ECO:0000256" key="6">
    <source>
        <dbReference type="ARBA" id="ARBA00022840"/>
    </source>
</evidence>
<evidence type="ECO:0000256" key="3">
    <source>
        <dbReference type="ARBA" id="ARBA00013161"/>
    </source>
</evidence>
<dbReference type="InterPro" id="IPR014729">
    <property type="entry name" value="Rossmann-like_a/b/a_fold"/>
</dbReference>
<dbReference type="OMA" id="FCRATHV"/>
<comment type="similarity">
    <text evidence="2 10">Belongs to the class-I aminoacyl-tRNA synthetase family.</text>
</comment>
<evidence type="ECO:0000256" key="8">
    <source>
        <dbReference type="ARBA" id="ARBA00023146"/>
    </source>
</evidence>
<organism evidence="12 13">
    <name type="scientific">Uncinocarpus reesii (strain UAMH 1704)</name>
    <dbReference type="NCBI Taxonomy" id="336963"/>
    <lineage>
        <taxon>Eukaryota</taxon>
        <taxon>Fungi</taxon>
        <taxon>Dikarya</taxon>
        <taxon>Ascomycota</taxon>
        <taxon>Pezizomycotina</taxon>
        <taxon>Eurotiomycetes</taxon>
        <taxon>Eurotiomycetidae</taxon>
        <taxon>Onygenales</taxon>
        <taxon>Onygenaceae</taxon>
        <taxon>Uncinocarpus</taxon>
    </lineage>
</organism>
<protein>
    <recommendedName>
        <fullName evidence="3">tryptophan--tRNA ligase</fullName>
        <ecNumber evidence="3">6.1.1.2</ecNumber>
    </recommendedName>
    <alternativeName>
        <fullName evidence="9">Tryptophanyl-tRNA synthetase</fullName>
    </alternativeName>
</protein>
<proteinExistence type="inferred from homology"/>
<dbReference type="Gene3D" id="1.10.240.10">
    <property type="entry name" value="Tyrosyl-Transfer RNA Synthetase"/>
    <property type="match status" value="1"/>
</dbReference>
<dbReference type="InterPro" id="IPR001412">
    <property type="entry name" value="aa-tRNA-synth_I_CS"/>
</dbReference>
<keyword evidence="6 10" id="KW-0067">ATP-binding</keyword>
<dbReference type="eggNOG" id="KOG2713">
    <property type="taxonomic scope" value="Eukaryota"/>
</dbReference>
<dbReference type="PANTHER" id="PTHR43766:SF1">
    <property type="entry name" value="TRYPTOPHAN--TRNA LIGASE, MITOCHONDRIAL"/>
    <property type="match status" value="1"/>
</dbReference>
<name>C4JPK0_UNCRE</name>
<evidence type="ECO:0000313" key="12">
    <source>
        <dbReference type="EMBL" id="EEP78326.1"/>
    </source>
</evidence>
<dbReference type="GeneID" id="8437803"/>
<dbReference type="GO" id="GO:0004830">
    <property type="term" value="F:tryptophan-tRNA ligase activity"/>
    <property type="evidence" value="ECO:0007669"/>
    <property type="project" value="UniProtKB-EC"/>
</dbReference>
<dbReference type="InParanoid" id="C4JPK0"/>
<dbReference type="VEuPathDB" id="FungiDB:UREG_03172"/>
<dbReference type="InterPro" id="IPR050203">
    <property type="entry name" value="Trp-tRNA_synthetase"/>
</dbReference>
<feature type="compositionally biased region" description="Low complexity" evidence="11">
    <location>
        <begin position="39"/>
        <end position="53"/>
    </location>
</feature>
<gene>
    <name evidence="12" type="ORF">UREG_03172</name>
</gene>
<dbReference type="PANTHER" id="PTHR43766">
    <property type="entry name" value="TRYPTOPHAN--TRNA LIGASE, MITOCHONDRIAL"/>
    <property type="match status" value="1"/>
</dbReference>
<accession>C4JPK0</accession>
<evidence type="ECO:0000256" key="11">
    <source>
        <dbReference type="SAM" id="MobiDB-lite"/>
    </source>
</evidence>